<name>D1NWT2_9BIFI</name>
<protein>
    <submittedName>
        <fullName evidence="1">Uncharacterized protein</fullName>
    </submittedName>
</protein>
<dbReference type="Proteomes" id="UP000003656">
    <property type="component" value="Unassembled WGS sequence"/>
</dbReference>
<proteinExistence type="predicted"/>
<organism evidence="1 2">
    <name type="scientific">Bifidobacterium gallicum DSM 20093 = LMG 11596</name>
    <dbReference type="NCBI Taxonomy" id="561180"/>
    <lineage>
        <taxon>Bacteria</taxon>
        <taxon>Bacillati</taxon>
        <taxon>Actinomycetota</taxon>
        <taxon>Actinomycetes</taxon>
        <taxon>Bifidobacteriales</taxon>
        <taxon>Bifidobacteriaceae</taxon>
        <taxon>Bifidobacterium</taxon>
    </lineage>
</organism>
<reference evidence="1 2" key="1">
    <citation type="submission" date="2009-11" db="EMBL/GenBank/DDBJ databases">
        <authorList>
            <person name="Weinstock G."/>
            <person name="Sodergren E."/>
            <person name="Clifton S."/>
            <person name="Fulton L."/>
            <person name="Fulton B."/>
            <person name="Courtney L."/>
            <person name="Fronick C."/>
            <person name="Harrison M."/>
            <person name="Strong C."/>
            <person name="Farmer C."/>
            <person name="Delahaunty K."/>
            <person name="Markovic C."/>
            <person name="Hall O."/>
            <person name="Minx P."/>
            <person name="Tomlinson C."/>
            <person name="Mitreva M."/>
            <person name="Nelson J."/>
            <person name="Hou S."/>
            <person name="Wollam A."/>
            <person name="Pepin K.H."/>
            <person name="Johnson M."/>
            <person name="Bhonagiri V."/>
            <person name="Nash W.E."/>
            <person name="Warren W."/>
            <person name="Chinwalla A."/>
            <person name="Mardis E.R."/>
            <person name="Wilson R.K."/>
        </authorList>
    </citation>
    <scope>NUCLEOTIDE SEQUENCE [LARGE SCALE GENOMIC DNA]</scope>
    <source>
        <strain evidence="1 2">DSM 20093</strain>
    </source>
</reference>
<dbReference type="STRING" id="561180.BIFGAL_04338"/>
<evidence type="ECO:0000313" key="1">
    <source>
        <dbReference type="EMBL" id="EFA22141.1"/>
    </source>
</evidence>
<evidence type="ECO:0000313" key="2">
    <source>
        <dbReference type="Proteomes" id="UP000003656"/>
    </source>
</evidence>
<accession>D1NWT2</accession>
<gene>
    <name evidence="1" type="ORF">BIFGAL_04338</name>
</gene>
<dbReference type="EMBL" id="ABXB03000006">
    <property type="protein sequence ID" value="EFA22141.1"/>
    <property type="molecule type" value="Genomic_DNA"/>
</dbReference>
<dbReference type="AlphaFoldDB" id="D1NWT2"/>
<comment type="caution">
    <text evidence="1">The sequence shown here is derived from an EMBL/GenBank/DDBJ whole genome shotgun (WGS) entry which is preliminary data.</text>
</comment>
<sequence>MRMRLVRTWQRDWEGVRKRLAGAACGSGLWRIVSTVQVTAWCGAVVHKK</sequence>